<reference evidence="2" key="1">
    <citation type="submission" date="2023-06" db="EMBL/GenBank/DDBJ databases">
        <authorList>
            <person name="Kurt Z."/>
        </authorList>
    </citation>
    <scope>NUCLEOTIDE SEQUENCE</scope>
</reference>
<name>A0AA86TTG0_9EUKA</name>
<keyword evidence="4" id="KW-1185">Reference proteome</keyword>
<organism evidence="2">
    <name type="scientific">Hexamita inflata</name>
    <dbReference type="NCBI Taxonomy" id="28002"/>
    <lineage>
        <taxon>Eukaryota</taxon>
        <taxon>Metamonada</taxon>
        <taxon>Diplomonadida</taxon>
        <taxon>Hexamitidae</taxon>
        <taxon>Hexamitinae</taxon>
        <taxon>Hexamita</taxon>
    </lineage>
</organism>
<proteinExistence type="predicted"/>
<evidence type="ECO:0000256" key="1">
    <source>
        <dbReference type="SAM" id="MobiDB-lite"/>
    </source>
</evidence>
<feature type="compositionally biased region" description="Basic and acidic residues" evidence="1">
    <location>
        <begin position="136"/>
        <end position="146"/>
    </location>
</feature>
<evidence type="ECO:0000313" key="4">
    <source>
        <dbReference type="Proteomes" id="UP001642409"/>
    </source>
</evidence>
<protein>
    <submittedName>
        <fullName evidence="2">Uncharacterized protein</fullName>
    </submittedName>
</protein>
<dbReference type="EMBL" id="CATOUU010000386">
    <property type="protein sequence ID" value="CAI9928091.1"/>
    <property type="molecule type" value="Genomic_DNA"/>
</dbReference>
<accession>A0AA86TTG0</accession>
<dbReference type="Proteomes" id="UP001642409">
    <property type="component" value="Unassembled WGS sequence"/>
</dbReference>
<sequence length="222" mass="25047">MDQFLTLYSQNCTKPLAELCSVLKCKNSPELQQSLDAAPKRIHPYILFGFAQDERFLVRPGPGQRMRMQMNVQPAQIEPQNDQPQQQEQQNEQNQNDLPRIPTEDLQVDNAFEPVFEKVEKVRSPLQSQSLVIPKSDSKTEVKTETPKGNPAQYGMRGMSVISPGKKDEGDSDFTGPRKDHPKYKPFFDMLAAGKRKVFVVGQLMALTGKNGDFLDTPDLPV</sequence>
<evidence type="ECO:0000313" key="3">
    <source>
        <dbReference type="EMBL" id="CAL5975870.1"/>
    </source>
</evidence>
<evidence type="ECO:0000313" key="2">
    <source>
        <dbReference type="EMBL" id="CAI9928091.1"/>
    </source>
</evidence>
<comment type="caution">
    <text evidence="2">The sequence shown here is derived from an EMBL/GenBank/DDBJ whole genome shotgun (WGS) entry which is preliminary data.</text>
</comment>
<dbReference type="EMBL" id="CAXDID020000006">
    <property type="protein sequence ID" value="CAL5975870.1"/>
    <property type="molecule type" value="Genomic_DNA"/>
</dbReference>
<feature type="region of interest" description="Disordered" evidence="1">
    <location>
        <begin position="76"/>
        <end position="100"/>
    </location>
</feature>
<dbReference type="AlphaFoldDB" id="A0AA86TTG0"/>
<reference evidence="3 4" key="2">
    <citation type="submission" date="2024-07" db="EMBL/GenBank/DDBJ databases">
        <authorList>
            <person name="Akdeniz Z."/>
        </authorList>
    </citation>
    <scope>NUCLEOTIDE SEQUENCE [LARGE SCALE GENOMIC DNA]</scope>
</reference>
<gene>
    <name evidence="2" type="ORF">HINF_LOCUS15736</name>
    <name evidence="3" type="ORF">HINF_LOCUS3548</name>
</gene>
<feature type="compositionally biased region" description="Low complexity" evidence="1">
    <location>
        <begin position="78"/>
        <end position="97"/>
    </location>
</feature>
<feature type="region of interest" description="Disordered" evidence="1">
    <location>
        <begin position="132"/>
        <end position="157"/>
    </location>
</feature>